<dbReference type="PANTHER" id="PTHR28125">
    <property type="entry name" value="MEIOTIC EXPRESSION UP-REGULATED PROTEIN 26"/>
    <property type="match status" value="1"/>
</dbReference>
<dbReference type="Proteomes" id="UP000193922">
    <property type="component" value="Unassembled WGS sequence"/>
</dbReference>
<dbReference type="EMBL" id="MCFD01000010">
    <property type="protein sequence ID" value="ORX68406.1"/>
    <property type="molecule type" value="Genomic_DNA"/>
</dbReference>
<dbReference type="RefSeq" id="XP_040742220.1">
    <property type="nucleotide sequence ID" value="XM_040891558.1"/>
</dbReference>
<organism evidence="3 4">
    <name type="scientific">Linderina pennispora</name>
    <dbReference type="NCBI Taxonomy" id="61395"/>
    <lineage>
        <taxon>Eukaryota</taxon>
        <taxon>Fungi</taxon>
        <taxon>Fungi incertae sedis</taxon>
        <taxon>Zoopagomycota</taxon>
        <taxon>Kickxellomycotina</taxon>
        <taxon>Kickxellomycetes</taxon>
        <taxon>Kickxellales</taxon>
        <taxon>Kickxellaceae</taxon>
        <taxon>Linderina</taxon>
    </lineage>
</organism>
<accession>A0A1Y1W5A9</accession>
<evidence type="ECO:0000259" key="2">
    <source>
        <dbReference type="Pfam" id="PF14616"/>
    </source>
</evidence>
<protein>
    <recommendedName>
        <fullName evidence="2">Transcription regulator Rua1 C-terminal domain-containing protein</fullName>
    </recommendedName>
</protein>
<dbReference type="Pfam" id="PF14616">
    <property type="entry name" value="Rua1_C"/>
    <property type="match status" value="1"/>
</dbReference>
<evidence type="ECO:0000313" key="4">
    <source>
        <dbReference type="Proteomes" id="UP000193922"/>
    </source>
</evidence>
<feature type="compositionally biased region" description="Basic and acidic residues" evidence="1">
    <location>
        <begin position="10"/>
        <end position="25"/>
    </location>
</feature>
<sequence length="143" mass="15883">MYIDEDSEADDFHDHQGGEIGRECDSANFDSSFDRNQYAEAYDAERSALMGGAPMGGELHGIYGGGRDAFSNGNGRDATNSDDSSFSACIDFSQCERNETRGPDDLYTPCWIRGIGKEKEGLCPMCYREGKIGWKRLKCSAYW</sequence>
<dbReference type="GeneID" id="63808206"/>
<dbReference type="InterPro" id="IPR028012">
    <property type="entry name" value="Rua1_C"/>
</dbReference>
<reference evidence="3 4" key="1">
    <citation type="submission" date="2016-07" db="EMBL/GenBank/DDBJ databases">
        <title>Pervasive Adenine N6-methylation of Active Genes in Fungi.</title>
        <authorList>
            <consortium name="DOE Joint Genome Institute"/>
            <person name="Mondo S.J."/>
            <person name="Dannebaum R.O."/>
            <person name="Kuo R.C."/>
            <person name="Labutti K."/>
            <person name="Haridas S."/>
            <person name="Kuo A."/>
            <person name="Salamov A."/>
            <person name="Ahrendt S.R."/>
            <person name="Lipzen A."/>
            <person name="Sullivan W."/>
            <person name="Andreopoulos W.B."/>
            <person name="Clum A."/>
            <person name="Lindquist E."/>
            <person name="Daum C."/>
            <person name="Ramamoorthy G.K."/>
            <person name="Gryganskyi A."/>
            <person name="Culley D."/>
            <person name="Magnuson J.K."/>
            <person name="James T.Y."/>
            <person name="O'Malley M.A."/>
            <person name="Stajich J.E."/>
            <person name="Spatafora J.W."/>
            <person name="Visel A."/>
            <person name="Grigoriev I.V."/>
        </authorList>
    </citation>
    <scope>NUCLEOTIDE SEQUENCE [LARGE SCALE GENOMIC DNA]</scope>
    <source>
        <strain evidence="3 4">ATCC 12442</strain>
    </source>
</reference>
<comment type="caution">
    <text evidence="3">The sequence shown here is derived from an EMBL/GenBank/DDBJ whole genome shotgun (WGS) entry which is preliminary data.</text>
</comment>
<proteinExistence type="predicted"/>
<dbReference type="OrthoDB" id="5595379at2759"/>
<keyword evidence="4" id="KW-1185">Reference proteome</keyword>
<feature type="domain" description="Transcription regulator Rua1 C-terminal" evidence="2">
    <location>
        <begin position="103"/>
        <end position="143"/>
    </location>
</feature>
<gene>
    <name evidence="3" type="ORF">DL89DRAFT_33268</name>
</gene>
<dbReference type="AlphaFoldDB" id="A0A1Y1W5A9"/>
<dbReference type="PANTHER" id="PTHR28125:SF3">
    <property type="entry name" value="TRANSCRIPTION REGULATOR RUA1 C-TERMINAL DOMAIN-CONTAINING PROTEIN"/>
    <property type="match status" value="1"/>
</dbReference>
<evidence type="ECO:0000256" key="1">
    <source>
        <dbReference type="SAM" id="MobiDB-lite"/>
    </source>
</evidence>
<evidence type="ECO:0000313" key="3">
    <source>
        <dbReference type="EMBL" id="ORX68406.1"/>
    </source>
</evidence>
<name>A0A1Y1W5A9_9FUNG</name>
<feature type="region of interest" description="Disordered" evidence="1">
    <location>
        <begin position="1"/>
        <end position="26"/>
    </location>
</feature>